<feature type="domain" description="Alpha-D-phosphohexomutase alpha/beta/alpha" evidence="9">
    <location>
        <begin position="47"/>
        <end position="186"/>
    </location>
</feature>
<dbReference type="InterPro" id="IPR016055">
    <property type="entry name" value="A-D-PHexomutase_a/b/a-I/II/III"/>
</dbReference>
<dbReference type="InterPro" id="IPR005846">
    <property type="entry name" value="A-D-PHexomutase_a/b/a-III"/>
</dbReference>
<feature type="domain" description="Alpha-D-phosphohexomutase alpha/beta/alpha" evidence="10">
    <location>
        <begin position="214"/>
        <end position="318"/>
    </location>
</feature>
<evidence type="ECO:0000256" key="3">
    <source>
        <dbReference type="ARBA" id="ARBA00022553"/>
    </source>
</evidence>
<dbReference type="PATRIC" id="fig|1111454.3.peg.351"/>
<sequence>MGKVTEMAIHALAGTRIRKEDYIDLQQLATAYATIQPDVTQPAQRVCFGTSGHRGQAGNGSFTAAHVAAVTQAVCTLRRSFGASGPLFVGADTHFLSKLAYHTVLSVLTANGVEAFVDSDDDFVPTPSVSRAILRYNRERTQGLADGLIITPSHNPPEHGGIKYNPISGGPAETAITQAIEAEANRLLAGGNREVRSVAAGAACGTPYDFKGLYVGELETMLDMDAIRRGNSRILVNALGGSGMNYWHKISEQYGIPIDFVNDSYDPQFTFMNYDHDGKVRMDCSSSYVMSAVATAATAYDLILANDPDYDRFGVVSGRDGMISANAYLTVAAHYLLTHRQFSGKGIAKTVVTTDLLSRVAEQLAVPVYEVPVGFKYFGSLFSAGKIAFAGEESAGASFVAKDGAVWTTDKDGIVMCLLAAEIKAVTGKSPLPYYTDLCASLGRPVAVRSDAPASLEEKDKISRLTAADVSETSLCGSPILSVLSKSPYGDYAVGGVKISLANGWIAARPSGTEDMYKLYAESFVSEEHANELLEEGKNLIAKALAK</sequence>
<dbReference type="Pfam" id="PF02880">
    <property type="entry name" value="PGM_PMM_III"/>
    <property type="match status" value="1"/>
</dbReference>
<reference evidence="12 13" key="1">
    <citation type="submission" date="2013-09" db="EMBL/GenBank/DDBJ databases">
        <authorList>
            <person name="Durkin A.S."/>
            <person name="Haft D.R."/>
            <person name="McCorrison J."/>
            <person name="Torralba M."/>
            <person name="Gillis M."/>
            <person name="Haft D.H."/>
            <person name="Methe B."/>
            <person name="Sutton G."/>
            <person name="Nelson K.E."/>
        </authorList>
    </citation>
    <scope>NUCLEOTIDE SEQUENCE [LARGE SCALE GENOMIC DNA]</scope>
    <source>
        <strain evidence="12 13">BV3C16-1</strain>
    </source>
</reference>
<dbReference type="GO" id="GO:0004614">
    <property type="term" value="F:phosphoglucomutase activity"/>
    <property type="evidence" value="ECO:0007669"/>
    <property type="project" value="InterPro"/>
</dbReference>
<dbReference type="InterPro" id="IPR005843">
    <property type="entry name" value="A-D-PHexomutase_C"/>
</dbReference>
<dbReference type="Pfam" id="PF00408">
    <property type="entry name" value="PGM_PMM_IV"/>
    <property type="match status" value="1"/>
</dbReference>
<feature type="domain" description="Alpha-D-phosphohexomutase C-terminal" evidence="8">
    <location>
        <begin position="495"/>
        <end position="536"/>
    </location>
</feature>
<evidence type="ECO:0000256" key="4">
    <source>
        <dbReference type="ARBA" id="ARBA00022723"/>
    </source>
</evidence>
<dbReference type="Pfam" id="PF02878">
    <property type="entry name" value="PGM_PMM_I"/>
    <property type="match status" value="1"/>
</dbReference>
<evidence type="ECO:0000256" key="1">
    <source>
        <dbReference type="ARBA" id="ARBA00001946"/>
    </source>
</evidence>
<dbReference type="InterPro" id="IPR005844">
    <property type="entry name" value="A-D-PHexomutase_a/b/a-I"/>
</dbReference>
<accession>U7URF1</accession>
<protein>
    <submittedName>
        <fullName evidence="12">Putative phosphoglucomutase, alpha-D-glucose phosphate-specific</fullName>
    </submittedName>
</protein>
<evidence type="ECO:0000256" key="7">
    <source>
        <dbReference type="RuleBase" id="RU004326"/>
    </source>
</evidence>
<keyword evidence="5 7" id="KW-0460">Magnesium</keyword>
<comment type="cofactor">
    <cofactor evidence="1">
        <name>Mg(2+)</name>
        <dbReference type="ChEBI" id="CHEBI:18420"/>
    </cofactor>
</comment>
<evidence type="ECO:0000256" key="2">
    <source>
        <dbReference type="ARBA" id="ARBA00010231"/>
    </source>
</evidence>
<name>U7URF1_9FIRM</name>
<dbReference type="SUPFAM" id="SSF53738">
    <property type="entry name" value="Phosphoglucomutase, first 3 domains"/>
    <property type="match status" value="3"/>
</dbReference>
<dbReference type="AlphaFoldDB" id="U7URF1"/>
<dbReference type="Proteomes" id="UP000017090">
    <property type="component" value="Unassembled WGS sequence"/>
</dbReference>
<keyword evidence="4 7" id="KW-0479">Metal-binding</keyword>
<keyword evidence="13" id="KW-1185">Reference proteome</keyword>
<dbReference type="InterPro" id="IPR005845">
    <property type="entry name" value="A-D-PHexomutase_a/b/a-II"/>
</dbReference>
<dbReference type="RefSeq" id="WP_023052801.1">
    <property type="nucleotide sequence ID" value="NZ_AWXA01000007.1"/>
</dbReference>
<evidence type="ECO:0000259" key="11">
    <source>
        <dbReference type="Pfam" id="PF02880"/>
    </source>
</evidence>
<dbReference type="STRING" id="1111454.HMPREF1250_2022"/>
<evidence type="ECO:0000259" key="10">
    <source>
        <dbReference type="Pfam" id="PF02879"/>
    </source>
</evidence>
<evidence type="ECO:0000256" key="5">
    <source>
        <dbReference type="ARBA" id="ARBA00022842"/>
    </source>
</evidence>
<dbReference type="GO" id="GO:0005975">
    <property type="term" value="P:carbohydrate metabolic process"/>
    <property type="evidence" value="ECO:0007669"/>
    <property type="project" value="InterPro"/>
</dbReference>
<dbReference type="PANTHER" id="PTHR22573:SF57">
    <property type="entry name" value="PHOSPHOGLUCOMUTASE"/>
    <property type="match status" value="1"/>
</dbReference>
<evidence type="ECO:0000313" key="13">
    <source>
        <dbReference type="Proteomes" id="UP000017090"/>
    </source>
</evidence>
<dbReference type="GO" id="GO:0000287">
    <property type="term" value="F:magnesium ion binding"/>
    <property type="evidence" value="ECO:0007669"/>
    <property type="project" value="InterPro"/>
</dbReference>
<dbReference type="GO" id="GO:0005829">
    <property type="term" value="C:cytosol"/>
    <property type="evidence" value="ECO:0007669"/>
    <property type="project" value="TreeGrafter"/>
</dbReference>
<gene>
    <name evidence="12" type="ORF">HMPREF1250_2022</name>
</gene>
<feature type="domain" description="Alpha-D-phosphohexomutase alpha/beta/alpha" evidence="11">
    <location>
        <begin position="326"/>
        <end position="435"/>
    </location>
</feature>
<dbReference type="PANTHER" id="PTHR22573">
    <property type="entry name" value="PHOSPHOHEXOMUTASE FAMILY MEMBER"/>
    <property type="match status" value="1"/>
</dbReference>
<evidence type="ECO:0000256" key="6">
    <source>
        <dbReference type="ARBA" id="ARBA00023235"/>
    </source>
</evidence>
<dbReference type="InterPro" id="IPR045244">
    <property type="entry name" value="PGM"/>
</dbReference>
<proteinExistence type="inferred from homology"/>
<dbReference type="InterPro" id="IPR036900">
    <property type="entry name" value="A-D-PHexomutase_C_sf"/>
</dbReference>
<dbReference type="EMBL" id="AWXA01000007">
    <property type="protein sequence ID" value="ERT61905.1"/>
    <property type="molecule type" value="Genomic_DNA"/>
</dbReference>
<dbReference type="SUPFAM" id="SSF55957">
    <property type="entry name" value="Phosphoglucomutase, C-terminal domain"/>
    <property type="match status" value="1"/>
</dbReference>
<dbReference type="Gene3D" id="3.30.310.50">
    <property type="entry name" value="Alpha-D-phosphohexomutase, C-terminal domain"/>
    <property type="match status" value="1"/>
</dbReference>
<dbReference type="Gene3D" id="3.40.120.10">
    <property type="entry name" value="Alpha-D-Glucose-1,6-Bisphosphate, subunit A, domain 3"/>
    <property type="match status" value="3"/>
</dbReference>
<keyword evidence="3" id="KW-0597">Phosphoprotein</keyword>
<comment type="caution">
    <text evidence="12">The sequence shown here is derived from an EMBL/GenBank/DDBJ whole genome shotgun (WGS) entry which is preliminary data.</text>
</comment>
<organism evidence="12 13">
    <name type="scientific">Megasphaera vaginalis</name>
    <name type="common">ex Srinivasan et al. 2021</name>
    <dbReference type="NCBI Taxonomy" id="1111454"/>
    <lineage>
        <taxon>Bacteria</taxon>
        <taxon>Bacillati</taxon>
        <taxon>Bacillota</taxon>
        <taxon>Negativicutes</taxon>
        <taxon>Veillonellales</taxon>
        <taxon>Veillonellaceae</taxon>
        <taxon>Megasphaera</taxon>
    </lineage>
</organism>
<dbReference type="InterPro" id="IPR016066">
    <property type="entry name" value="A-D-PHexomutase_CS"/>
</dbReference>
<comment type="similarity">
    <text evidence="2 7">Belongs to the phosphohexose mutase family.</text>
</comment>
<dbReference type="eggNOG" id="COG0033">
    <property type="taxonomic scope" value="Bacteria"/>
</dbReference>
<evidence type="ECO:0000259" key="8">
    <source>
        <dbReference type="Pfam" id="PF00408"/>
    </source>
</evidence>
<keyword evidence="6" id="KW-0413">Isomerase</keyword>
<dbReference type="PROSITE" id="PS00710">
    <property type="entry name" value="PGM_PMM"/>
    <property type="match status" value="1"/>
</dbReference>
<evidence type="ECO:0000259" key="9">
    <source>
        <dbReference type="Pfam" id="PF02878"/>
    </source>
</evidence>
<dbReference type="Pfam" id="PF02879">
    <property type="entry name" value="PGM_PMM_II"/>
    <property type="match status" value="1"/>
</dbReference>
<evidence type="ECO:0000313" key="12">
    <source>
        <dbReference type="EMBL" id="ERT61905.1"/>
    </source>
</evidence>